<dbReference type="KEGG" id="bcai:K788_0004039"/>
<dbReference type="Proteomes" id="UP000019146">
    <property type="component" value="Chromosome 1"/>
</dbReference>
<protein>
    <submittedName>
        <fullName evidence="2">Uncharacterized protein</fullName>
    </submittedName>
</protein>
<name>A0A0P0R5M3_9BURK</name>
<feature type="transmembrane region" description="Helical" evidence="1">
    <location>
        <begin position="32"/>
        <end position="51"/>
    </location>
</feature>
<dbReference type="EMBL" id="CP012746">
    <property type="protein sequence ID" value="ALL63171.1"/>
    <property type="molecule type" value="Genomic_DNA"/>
</dbReference>
<evidence type="ECO:0000256" key="1">
    <source>
        <dbReference type="SAM" id="Phobius"/>
    </source>
</evidence>
<keyword evidence="1" id="KW-1133">Transmembrane helix</keyword>
<keyword evidence="1" id="KW-0472">Membrane</keyword>
<keyword evidence="1" id="KW-0812">Transmembrane</keyword>
<accession>A0A0P0R5M3</accession>
<gene>
    <name evidence="2" type="ORF">K788_0004039</name>
</gene>
<proteinExistence type="predicted"/>
<evidence type="ECO:0000313" key="3">
    <source>
        <dbReference type="Proteomes" id="UP000019146"/>
    </source>
</evidence>
<reference evidence="2 3" key="1">
    <citation type="journal article" date="2014" name="Genome Announc.">
        <title>Draft Genome Sequence of the Haloacid-Degrading Burkholderia caribensis Strain MBA4.</title>
        <authorList>
            <person name="Pan Y."/>
            <person name="Kong K.F."/>
            <person name="Tsang J.S."/>
        </authorList>
    </citation>
    <scope>NUCLEOTIDE SEQUENCE [LARGE SCALE GENOMIC DNA]</scope>
    <source>
        <strain evidence="2 3">MBA4</strain>
    </source>
</reference>
<evidence type="ECO:0000313" key="2">
    <source>
        <dbReference type="EMBL" id="ALL63171.1"/>
    </source>
</evidence>
<organism evidence="2 3">
    <name type="scientific">Paraburkholderia caribensis MBA4</name>
    <dbReference type="NCBI Taxonomy" id="1323664"/>
    <lineage>
        <taxon>Bacteria</taxon>
        <taxon>Pseudomonadati</taxon>
        <taxon>Pseudomonadota</taxon>
        <taxon>Betaproteobacteria</taxon>
        <taxon>Burkholderiales</taxon>
        <taxon>Burkholderiaceae</taxon>
        <taxon>Paraburkholderia</taxon>
    </lineage>
</organism>
<sequence>MAITLNHRNATRRTLASRIVAWARGPTFARDILIVLAIKFALLFALKFAFFNHPQAQNMSLPPAQVAQALLSVPVSVPPPPSNQGVSHAR</sequence>
<dbReference type="NCBIfam" id="NF045611">
    <property type="entry name" value="small_CydP"/>
    <property type="match status" value="1"/>
</dbReference>
<dbReference type="InterPro" id="IPR054636">
    <property type="entry name" value="CydP"/>
</dbReference>
<dbReference type="GeneID" id="69967457"/>
<dbReference type="RefSeq" id="WP_035986772.1">
    <property type="nucleotide sequence ID" value="NZ_CP012746.1"/>
</dbReference>
<dbReference type="AlphaFoldDB" id="A0A0P0R5M3"/>